<evidence type="ECO:0000259" key="1">
    <source>
        <dbReference type="Pfam" id="PF20530"/>
    </source>
</evidence>
<dbReference type="EMBL" id="QZEY01000021">
    <property type="protein sequence ID" value="RJL22711.1"/>
    <property type="molecule type" value="Genomic_DNA"/>
</dbReference>
<feature type="domain" description="DUF6745" evidence="1">
    <location>
        <begin position="166"/>
        <end position="383"/>
    </location>
</feature>
<comment type="caution">
    <text evidence="2">The sequence shown here is derived from an EMBL/GenBank/DDBJ whole genome shotgun (WGS) entry which is preliminary data.</text>
</comment>
<dbReference type="InterPro" id="IPR046633">
    <property type="entry name" value="DUF6745"/>
</dbReference>
<gene>
    <name evidence="2" type="ORF">D5H75_34520</name>
</gene>
<dbReference type="AlphaFoldDB" id="A0A3A4A4K0"/>
<organism evidence="2 3">
    <name type="scientific">Bailinhaonella thermotolerans</name>
    <dbReference type="NCBI Taxonomy" id="1070861"/>
    <lineage>
        <taxon>Bacteria</taxon>
        <taxon>Bacillati</taxon>
        <taxon>Actinomycetota</taxon>
        <taxon>Actinomycetes</taxon>
        <taxon>Streptosporangiales</taxon>
        <taxon>Streptosporangiaceae</taxon>
        <taxon>Bailinhaonella</taxon>
    </lineage>
</organism>
<evidence type="ECO:0000313" key="2">
    <source>
        <dbReference type="EMBL" id="RJL22711.1"/>
    </source>
</evidence>
<evidence type="ECO:0000313" key="3">
    <source>
        <dbReference type="Proteomes" id="UP000265768"/>
    </source>
</evidence>
<sequence>MTALTDRRREIAGIRDEWLGWGLCALPADRVAAEAAVTRIYDLIGHRPPRFVWAESPSAAMALAPPAPLVRGVRVPARQADWPVPYRIANLRSGLRRRLQRRIFGPPPAYVWDPWGHRIGSGGPPAWDLVDREVGNPLGVSLGDSLLFPLRAALVAEAGESPAALAWHGQHEAGWFAAYDAWRRVTGRSFGPADDELLDLWAALARSCGWWWPREEVCVISERPVEAHTEEFPGFERGELRLHRADGPAVRYADGWSLYSWHGTRVPEWVLTDPTPERIAREPNVEVRRCAVERIGWDEYIRAAGLRPVGRAPDPGNPGAELRLYDLPSFAREAPARLLLAVNGSLERDGTRRRYGLRVPARFDDPVAAAGWTYGLTAPQYARLARRT</sequence>
<dbReference type="RefSeq" id="WP_119930803.1">
    <property type="nucleotide sequence ID" value="NZ_QZEY01000021.1"/>
</dbReference>
<proteinExistence type="predicted"/>
<dbReference type="Proteomes" id="UP000265768">
    <property type="component" value="Unassembled WGS sequence"/>
</dbReference>
<dbReference type="OrthoDB" id="871648at2"/>
<dbReference type="Pfam" id="PF20530">
    <property type="entry name" value="DUF6745"/>
    <property type="match status" value="1"/>
</dbReference>
<keyword evidence="3" id="KW-1185">Reference proteome</keyword>
<name>A0A3A4A4K0_9ACTN</name>
<accession>A0A3A4A4K0</accession>
<reference evidence="2 3" key="1">
    <citation type="submission" date="2018-09" db="EMBL/GenBank/DDBJ databases">
        <title>YIM 75507 draft genome.</title>
        <authorList>
            <person name="Tang S."/>
            <person name="Feng Y."/>
        </authorList>
    </citation>
    <scope>NUCLEOTIDE SEQUENCE [LARGE SCALE GENOMIC DNA]</scope>
    <source>
        <strain evidence="2 3">YIM 75507</strain>
    </source>
</reference>
<protein>
    <recommendedName>
        <fullName evidence="1">DUF6745 domain-containing protein</fullName>
    </recommendedName>
</protein>